<feature type="transmembrane region" description="Helical" evidence="11">
    <location>
        <begin position="280"/>
        <end position="308"/>
    </location>
</feature>
<evidence type="ECO:0000256" key="10">
    <source>
        <dbReference type="ARBA" id="ARBA00024973"/>
    </source>
</evidence>
<dbReference type="PATRIC" id="fig|348151.3.peg.116"/>
<dbReference type="InterPro" id="IPR051125">
    <property type="entry name" value="ABC-4/HrtB_transporter"/>
</dbReference>
<evidence type="ECO:0000256" key="2">
    <source>
        <dbReference type="ARBA" id="ARBA00008697"/>
    </source>
</evidence>
<keyword evidence="14" id="KW-1185">Reference proteome</keyword>
<evidence type="ECO:0000256" key="9">
    <source>
        <dbReference type="ARBA" id="ARBA00023136"/>
    </source>
</evidence>
<feature type="domain" description="ABC3 transporter permease C-terminal" evidence="12">
    <location>
        <begin position="239"/>
        <end position="350"/>
    </location>
</feature>
<keyword evidence="9 11" id="KW-0472">Membrane</keyword>
<dbReference type="PANTHER" id="PTHR43738:SF1">
    <property type="entry name" value="HEMIN TRANSPORT SYSTEM PERMEASE PROTEIN HRTB-RELATED"/>
    <property type="match status" value="1"/>
</dbReference>
<dbReference type="GO" id="GO:0005886">
    <property type="term" value="C:plasma membrane"/>
    <property type="evidence" value="ECO:0007669"/>
    <property type="project" value="UniProtKB-SubCell"/>
</dbReference>
<dbReference type="AlphaFoldDB" id="A0A0R2LEZ8"/>
<evidence type="ECO:0000256" key="7">
    <source>
        <dbReference type="ARBA" id="ARBA00022692"/>
    </source>
</evidence>
<dbReference type="EMBL" id="JQCB01000001">
    <property type="protein sequence ID" value="KRN97191.1"/>
    <property type="molecule type" value="Genomic_DNA"/>
</dbReference>
<accession>A0A0R2LEZ8</accession>
<comment type="caution">
    <text evidence="13">The sequence shown here is derived from an EMBL/GenBank/DDBJ whole genome shotgun (WGS) entry which is preliminary data.</text>
</comment>
<reference evidence="13 14" key="1">
    <citation type="journal article" date="2015" name="Genome Announc.">
        <title>Expanding the biotechnology potential of lactobacilli through comparative genomics of 213 strains and associated genera.</title>
        <authorList>
            <person name="Sun Z."/>
            <person name="Harris H.M."/>
            <person name="McCann A."/>
            <person name="Guo C."/>
            <person name="Argimon S."/>
            <person name="Zhang W."/>
            <person name="Yang X."/>
            <person name="Jeffery I.B."/>
            <person name="Cooney J.C."/>
            <person name="Kagawa T.F."/>
            <person name="Liu W."/>
            <person name="Song Y."/>
            <person name="Salvetti E."/>
            <person name="Wrobel A."/>
            <person name="Rasinkangas P."/>
            <person name="Parkhill J."/>
            <person name="Rea M.C."/>
            <person name="O'Sullivan O."/>
            <person name="Ritari J."/>
            <person name="Douillard F.P."/>
            <person name="Paul Ross R."/>
            <person name="Yang R."/>
            <person name="Briner A.E."/>
            <person name="Felis G.E."/>
            <person name="de Vos W.M."/>
            <person name="Barrangou R."/>
            <person name="Klaenhammer T.R."/>
            <person name="Caufield P.W."/>
            <person name="Cui Y."/>
            <person name="Zhang H."/>
            <person name="O'Toole P.W."/>
        </authorList>
    </citation>
    <scope>NUCLEOTIDE SEQUENCE [LARGE SCALE GENOMIC DNA]</scope>
    <source>
        <strain evidence="13 14">DSM 22696</strain>
    </source>
</reference>
<protein>
    <recommendedName>
        <fullName evidence="4">Putative hemin transport system permease protein HrtB</fullName>
    </recommendedName>
</protein>
<evidence type="ECO:0000256" key="4">
    <source>
        <dbReference type="ARBA" id="ARBA00016962"/>
    </source>
</evidence>
<comment type="similarity">
    <text evidence="2">Belongs to the ABC-4 integral membrane protein family. HrtB subfamily.</text>
</comment>
<gene>
    <name evidence="13" type="ORF">IV55_GL000113</name>
</gene>
<feature type="transmembrane region" description="Helical" evidence="11">
    <location>
        <begin position="16"/>
        <end position="37"/>
    </location>
</feature>
<evidence type="ECO:0000256" key="6">
    <source>
        <dbReference type="ARBA" id="ARBA00022475"/>
    </source>
</evidence>
<name>A0A0R2LEZ8_9LACO</name>
<organism evidence="13 14">
    <name type="scientific">Furfurilactobacillus siliginis</name>
    <dbReference type="NCBI Taxonomy" id="348151"/>
    <lineage>
        <taxon>Bacteria</taxon>
        <taxon>Bacillati</taxon>
        <taxon>Bacillota</taxon>
        <taxon>Bacilli</taxon>
        <taxon>Lactobacillales</taxon>
        <taxon>Lactobacillaceae</taxon>
        <taxon>Furfurilactobacillus</taxon>
    </lineage>
</organism>
<keyword evidence="8 11" id="KW-1133">Transmembrane helix</keyword>
<feature type="transmembrane region" description="Helical" evidence="11">
    <location>
        <begin position="320"/>
        <end position="340"/>
    </location>
</feature>
<comment type="subcellular location">
    <subcellularLocation>
        <location evidence="1">Cell membrane</location>
        <topology evidence="1">Multi-pass membrane protein</topology>
    </subcellularLocation>
</comment>
<evidence type="ECO:0000256" key="8">
    <source>
        <dbReference type="ARBA" id="ARBA00022989"/>
    </source>
</evidence>
<proteinExistence type="inferred from homology"/>
<keyword evidence="6" id="KW-1003">Cell membrane</keyword>
<dbReference type="STRING" id="348151.IV55_GL000113"/>
<evidence type="ECO:0000256" key="3">
    <source>
        <dbReference type="ARBA" id="ARBA00011131"/>
    </source>
</evidence>
<dbReference type="Proteomes" id="UP000051139">
    <property type="component" value="Unassembled WGS sequence"/>
</dbReference>
<evidence type="ECO:0000313" key="13">
    <source>
        <dbReference type="EMBL" id="KRN97191.1"/>
    </source>
</evidence>
<sequence>MMYLGLKEMAHEKLRYALLTGVMLLIALVVFILAGLANGLSQGNRLAVDQWHADNVYLNQQANKSIAGSQLTTDVTKSVTADKLAPMNIASTVLRRTGTNKKINVALIGTTKDAFLIPKLLHGRKPTKTNEIIVSQDLWDRGMKLGDKIKLGQLTQTQTVVGSYGHNMYSITPTIYTDLATVAKIQQGNLRPNQALPIAAVVTAGDSKLKNSSNLQKLSMPDFINHLPGYTAEQTTLNAMIYFLFTMSLAIIGIFMYVLVLQKQALFGVLKVEGIGTGYILASVVTQAIIMSTIGVVVGLGLTTLFGAFAPTNMPFALDFPRLIIDAILLVLAATVGALLSGRTIARINPVAAIN</sequence>
<dbReference type="RefSeq" id="WP_225425841.1">
    <property type="nucleotide sequence ID" value="NZ_BJUD01000014.1"/>
</dbReference>
<keyword evidence="7 11" id="KW-0812">Transmembrane</keyword>
<comment type="subunit">
    <text evidence="3">The complex is composed of two ATP-binding proteins (HrtA), two transmembrane proteins (HrtB) and a solute-binding protein.</text>
</comment>
<feature type="transmembrane region" description="Helical" evidence="11">
    <location>
        <begin position="239"/>
        <end position="260"/>
    </location>
</feature>
<evidence type="ECO:0000259" key="12">
    <source>
        <dbReference type="Pfam" id="PF02687"/>
    </source>
</evidence>
<keyword evidence="5" id="KW-0813">Transport</keyword>
<comment type="function">
    <text evidence="10">Part of the ABC transporter complex hrt involved in hemin import. Responsible for the translocation of the substrate across the membrane.</text>
</comment>
<dbReference type="Pfam" id="PF02687">
    <property type="entry name" value="FtsX"/>
    <property type="match status" value="1"/>
</dbReference>
<dbReference type="InterPro" id="IPR003838">
    <property type="entry name" value="ABC3_permease_C"/>
</dbReference>
<evidence type="ECO:0000256" key="11">
    <source>
        <dbReference type="SAM" id="Phobius"/>
    </source>
</evidence>
<evidence type="ECO:0000256" key="1">
    <source>
        <dbReference type="ARBA" id="ARBA00004651"/>
    </source>
</evidence>
<evidence type="ECO:0000256" key="5">
    <source>
        <dbReference type="ARBA" id="ARBA00022448"/>
    </source>
</evidence>
<evidence type="ECO:0000313" key="14">
    <source>
        <dbReference type="Proteomes" id="UP000051139"/>
    </source>
</evidence>
<dbReference type="PANTHER" id="PTHR43738">
    <property type="entry name" value="ABC TRANSPORTER, MEMBRANE PROTEIN"/>
    <property type="match status" value="1"/>
</dbReference>